<dbReference type="Pfam" id="PF01261">
    <property type="entry name" value="AP_endonuc_2"/>
    <property type="match status" value="1"/>
</dbReference>
<dbReference type="InterPro" id="IPR036237">
    <property type="entry name" value="Xyl_isomerase-like_sf"/>
</dbReference>
<evidence type="ECO:0000313" key="2">
    <source>
        <dbReference type="EMBL" id="SFQ32054.1"/>
    </source>
</evidence>
<gene>
    <name evidence="2" type="ORF">SAMN05421854_110274</name>
</gene>
<dbReference type="InterPro" id="IPR050312">
    <property type="entry name" value="IolE/XylAMocC-like"/>
</dbReference>
<reference evidence="2 3" key="1">
    <citation type="submission" date="2016-10" db="EMBL/GenBank/DDBJ databases">
        <authorList>
            <person name="de Groot N.N."/>
        </authorList>
    </citation>
    <scope>NUCLEOTIDE SEQUENCE [LARGE SCALE GENOMIC DNA]</scope>
    <source>
        <strain evidence="2 3">DSM 44637</strain>
    </source>
</reference>
<dbReference type="Proteomes" id="UP000199137">
    <property type="component" value="Unassembled WGS sequence"/>
</dbReference>
<organism evidence="2 3">
    <name type="scientific">Amycolatopsis rubida</name>
    <dbReference type="NCBI Taxonomy" id="112413"/>
    <lineage>
        <taxon>Bacteria</taxon>
        <taxon>Bacillati</taxon>
        <taxon>Actinomycetota</taxon>
        <taxon>Actinomycetes</taxon>
        <taxon>Pseudonocardiales</taxon>
        <taxon>Pseudonocardiaceae</taxon>
        <taxon>Amycolatopsis</taxon>
    </lineage>
</organism>
<feature type="domain" description="Xylose isomerase-like TIM barrel" evidence="1">
    <location>
        <begin position="46"/>
        <end position="245"/>
    </location>
</feature>
<evidence type="ECO:0000259" key="1">
    <source>
        <dbReference type="Pfam" id="PF01261"/>
    </source>
</evidence>
<accession>A0A1I5XJC9</accession>
<dbReference type="PANTHER" id="PTHR12110:SF21">
    <property type="entry name" value="XYLOSE ISOMERASE-LIKE TIM BARREL DOMAIN-CONTAINING PROTEIN"/>
    <property type="match status" value="1"/>
</dbReference>
<protein>
    <submittedName>
        <fullName evidence="2">Sugar phosphate isomerase/epimerase</fullName>
    </submittedName>
</protein>
<dbReference type="InterPro" id="IPR013022">
    <property type="entry name" value="Xyl_isomerase-like_TIM-brl"/>
</dbReference>
<dbReference type="PANTHER" id="PTHR12110">
    <property type="entry name" value="HYDROXYPYRUVATE ISOMERASE"/>
    <property type="match status" value="1"/>
</dbReference>
<evidence type="ECO:0000313" key="3">
    <source>
        <dbReference type="Proteomes" id="UP000199137"/>
    </source>
</evidence>
<name>A0A1I5XJC9_9PSEU</name>
<dbReference type="GO" id="GO:0016853">
    <property type="term" value="F:isomerase activity"/>
    <property type="evidence" value="ECO:0007669"/>
    <property type="project" value="UniProtKB-KW"/>
</dbReference>
<proteinExistence type="predicted"/>
<dbReference type="OrthoDB" id="9785907at2"/>
<dbReference type="RefSeq" id="WP_093575801.1">
    <property type="nucleotide sequence ID" value="NZ_FOWC01000010.1"/>
</dbReference>
<dbReference type="EMBL" id="FOWC01000010">
    <property type="protein sequence ID" value="SFQ32054.1"/>
    <property type="molecule type" value="Genomic_DNA"/>
</dbReference>
<dbReference type="Gene3D" id="3.20.20.150">
    <property type="entry name" value="Divalent-metal-dependent TIM barrel enzymes"/>
    <property type="match status" value="1"/>
</dbReference>
<keyword evidence="2" id="KW-0413">Isomerase</keyword>
<dbReference type="AlphaFoldDB" id="A0A1I5XJC9"/>
<dbReference type="SUPFAM" id="SSF51658">
    <property type="entry name" value="Xylose isomerase-like"/>
    <property type="match status" value="1"/>
</dbReference>
<dbReference type="STRING" id="112413.SAMN05421854_110274"/>
<sequence length="280" mass="29642">MPHVLAERDLAVFSRTWPPAPDPSRLAETIAAHGIAQAHLNLASAGLDRLDSAGAAAVRAAFDRAGVAVISISATYNMIDPDLPRRRRGARAAAQIVRRAPALGAETVSLCTGSRHPDDKWAFHPGNAEPDAYADLLTELRQLLRAARRAGVVLGIEPDPGNVIDTAAAADRLLRDAGGGVGVILDPGNLVTPGNAHRQASIIDEAFDLLGPRIVAVHAKDAHPHGTPGAGALGTGLVDFDHVFRRWALLPRRVPVVLHDLRAEDVPDARAFVLSHRITP</sequence>